<protein>
    <submittedName>
        <fullName evidence="1">Putative secreted protein</fullName>
    </submittedName>
</protein>
<accession>A0A2M4B6S9</accession>
<name>A0A2M4B6S9_9DIPT</name>
<dbReference type="PROSITE" id="PS51257">
    <property type="entry name" value="PROKAR_LIPOPROTEIN"/>
    <property type="match status" value="1"/>
</dbReference>
<organism evidence="1">
    <name type="scientific">Anopheles triannulatus</name>
    <dbReference type="NCBI Taxonomy" id="58253"/>
    <lineage>
        <taxon>Eukaryota</taxon>
        <taxon>Metazoa</taxon>
        <taxon>Ecdysozoa</taxon>
        <taxon>Arthropoda</taxon>
        <taxon>Hexapoda</taxon>
        <taxon>Insecta</taxon>
        <taxon>Pterygota</taxon>
        <taxon>Neoptera</taxon>
        <taxon>Endopterygota</taxon>
        <taxon>Diptera</taxon>
        <taxon>Nematocera</taxon>
        <taxon>Culicoidea</taxon>
        <taxon>Culicidae</taxon>
        <taxon>Anophelinae</taxon>
        <taxon>Anopheles</taxon>
    </lineage>
</organism>
<evidence type="ECO:0000313" key="1">
    <source>
        <dbReference type="EMBL" id="MBW48701.1"/>
    </source>
</evidence>
<proteinExistence type="predicted"/>
<sequence>MLTAPRRTWNRAEGGPSMCFWFACSLRWLRAGSRSTRRRATCICSCSAIRSCCIRCFSGSMWNTFCGRLSTRSRTVSTVCRFTVAPRKRSRSVPRLIR</sequence>
<dbReference type="AlphaFoldDB" id="A0A2M4B6S9"/>
<reference evidence="1" key="1">
    <citation type="submission" date="2018-01" db="EMBL/GenBank/DDBJ databases">
        <title>An insight into the sialome of Amazonian anophelines.</title>
        <authorList>
            <person name="Ribeiro J.M."/>
            <person name="Scarpassa V."/>
            <person name="Calvo E."/>
        </authorList>
    </citation>
    <scope>NUCLEOTIDE SEQUENCE</scope>
    <source>
        <tissue evidence="1">Salivary glands</tissue>
    </source>
</reference>
<dbReference type="EMBL" id="GGFK01015380">
    <property type="protein sequence ID" value="MBW48701.1"/>
    <property type="molecule type" value="Transcribed_RNA"/>
</dbReference>